<evidence type="ECO:0000313" key="2">
    <source>
        <dbReference type="Proteomes" id="UP000662678"/>
    </source>
</evidence>
<evidence type="ECO:0008006" key="3">
    <source>
        <dbReference type="Google" id="ProtNLM"/>
    </source>
</evidence>
<name>A0ABQ3H523_9NEIS</name>
<gene>
    <name evidence="1" type="ORF">GCM10011419_02040</name>
</gene>
<proteinExistence type="predicted"/>
<protein>
    <recommendedName>
        <fullName evidence="3">Transposase</fullName>
    </recommendedName>
</protein>
<reference evidence="2" key="1">
    <citation type="journal article" date="2019" name="Int. J. Syst. Evol. Microbiol.">
        <title>The Global Catalogue of Microorganisms (GCM) 10K type strain sequencing project: providing services to taxonomists for standard genome sequencing and annotation.</title>
        <authorList>
            <consortium name="The Broad Institute Genomics Platform"/>
            <consortium name="The Broad Institute Genome Sequencing Center for Infectious Disease"/>
            <person name="Wu L."/>
            <person name="Ma J."/>
        </authorList>
    </citation>
    <scope>NUCLEOTIDE SEQUENCE [LARGE SCALE GENOMIC DNA]</scope>
    <source>
        <strain evidence="2">KCTC 23713</strain>
    </source>
</reference>
<comment type="caution">
    <text evidence="1">The sequence shown here is derived from an EMBL/GenBank/DDBJ whole genome shotgun (WGS) entry which is preliminary data.</text>
</comment>
<keyword evidence="2" id="KW-1185">Reference proteome</keyword>
<dbReference type="EMBL" id="BMYP01000002">
    <property type="protein sequence ID" value="GHD70983.1"/>
    <property type="molecule type" value="Genomic_DNA"/>
</dbReference>
<sequence length="99" mass="10364">MLCAAQCGQLWRQGIGGQGGAGVHHLAGGRVAAGKGGHDAAAWLRGKMVTVAKIHPPRQAARLAATVAANLVLAWNVFTISRLRETKAKTAEEAVFIRL</sequence>
<dbReference type="Proteomes" id="UP000662678">
    <property type="component" value="Unassembled WGS sequence"/>
</dbReference>
<evidence type="ECO:0000313" key="1">
    <source>
        <dbReference type="EMBL" id="GHD70983.1"/>
    </source>
</evidence>
<accession>A0ABQ3H523</accession>
<organism evidence="1 2">
    <name type="scientific">Vogesella fluminis</name>
    <dbReference type="NCBI Taxonomy" id="1069161"/>
    <lineage>
        <taxon>Bacteria</taxon>
        <taxon>Pseudomonadati</taxon>
        <taxon>Pseudomonadota</taxon>
        <taxon>Betaproteobacteria</taxon>
        <taxon>Neisseriales</taxon>
        <taxon>Chromobacteriaceae</taxon>
        <taxon>Vogesella</taxon>
    </lineage>
</organism>